<evidence type="ECO:0008006" key="3">
    <source>
        <dbReference type="Google" id="ProtNLM"/>
    </source>
</evidence>
<keyword evidence="2" id="KW-1185">Reference proteome</keyword>
<dbReference type="AlphaFoldDB" id="A0A0V8RWH3"/>
<dbReference type="GO" id="GO:0016810">
    <property type="term" value="F:hydrolase activity, acting on carbon-nitrogen (but not peptide) bonds"/>
    <property type="evidence" value="ECO:0007669"/>
    <property type="project" value="InterPro"/>
</dbReference>
<dbReference type="RefSeq" id="WP_058371084.1">
    <property type="nucleotide sequence ID" value="NZ_LNTB01000001.1"/>
</dbReference>
<dbReference type="EMBL" id="LNTB01000001">
    <property type="protein sequence ID" value="KSW12400.1"/>
    <property type="molecule type" value="Genomic_DNA"/>
</dbReference>
<dbReference type="InterPro" id="IPR011059">
    <property type="entry name" value="Metal-dep_hydrolase_composite"/>
</dbReference>
<sequence>MPLRILFHDIYYFDEDGVAHGPGYIRLSGGGVDGIGEGEPPEEMQAAELVAGGPGRIVYPGFASPPVYLELYPFRSQLDGVEPREYPWSSVASRVAQLGEREAYYAALMAAYDLALHGYTRVIAIDPHLEAVARAIIDSGLEGAVLYPQGCSLTPRRSFEEALRGLEARGIDRSKVRVGVALCGPEPPEGVPEKAEVVYRMDNGVLEAPGAGQLRLEPLYPHEASPWSLMSRGRLDAYKTLAKGIHGVLDPGYRVYGAPAHLVVVDASEPPGWLPEPRAARPWSLTASRPRVETVVSGGRLVVDGGEHLLIGADAALKASEALRRVVGVGAV</sequence>
<proteinExistence type="predicted"/>
<dbReference type="InterPro" id="IPR032466">
    <property type="entry name" value="Metal_Hydrolase"/>
</dbReference>
<evidence type="ECO:0000313" key="1">
    <source>
        <dbReference type="EMBL" id="KSW12400.1"/>
    </source>
</evidence>
<dbReference type="SUPFAM" id="SSF51338">
    <property type="entry name" value="Composite domain of metallo-dependent hydrolases"/>
    <property type="match status" value="1"/>
</dbReference>
<dbReference type="Proteomes" id="UP000053352">
    <property type="component" value="Unassembled WGS sequence"/>
</dbReference>
<organism evidence="1 2">
    <name type="scientific">Pyrodictium occultum</name>
    <dbReference type="NCBI Taxonomy" id="2309"/>
    <lineage>
        <taxon>Archaea</taxon>
        <taxon>Thermoproteota</taxon>
        <taxon>Thermoprotei</taxon>
        <taxon>Desulfurococcales</taxon>
        <taxon>Pyrodictiaceae</taxon>
        <taxon>Pyrodictium</taxon>
    </lineage>
</organism>
<dbReference type="Gene3D" id="3.20.20.140">
    <property type="entry name" value="Metal-dependent hydrolases"/>
    <property type="match status" value="1"/>
</dbReference>
<protein>
    <recommendedName>
        <fullName evidence="3">Amidohydrolase-related domain-containing protein</fullName>
    </recommendedName>
</protein>
<dbReference type="OrthoDB" id="15310at2157"/>
<evidence type="ECO:0000313" key="2">
    <source>
        <dbReference type="Proteomes" id="UP000053352"/>
    </source>
</evidence>
<dbReference type="STRING" id="2309.CF15_06635"/>
<reference evidence="1 2" key="1">
    <citation type="submission" date="2015-11" db="EMBL/GenBank/DDBJ databases">
        <title>Genome sequence of Pyrodictium occultum PL-19, a marine hyperthermophilic archaeon isolated from Volcano, Italy.</title>
        <authorList>
            <person name="Utturkar S."/>
            <person name="Huber H."/>
            <person name="Leptihn S."/>
            <person name="Brown S."/>
            <person name="Stetter K.O."/>
            <person name="Podar M."/>
        </authorList>
    </citation>
    <scope>NUCLEOTIDE SEQUENCE [LARGE SCALE GENOMIC DNA]</scope>
    <source>
        <strain evidence="1 2">PL-19</strain>
    </source>
</reference>
<name>A0A0V8RWH3_PYROC</name>
<gene>
    <name evidence="1" type="ORF">CF15_06635</name>
</gene>
<comment type="caution">
    <text evidence="1">The sequence shown here is derived from an EMBL/GenBank/DDBJ whole genome shotgun (WGS) entry which is preliminary data.</text>
</comment>
<dbReference type="SUPFAM" id="SSF51556">
    <property type="entry name" value="Metallo-dependent hydrolases"/>
    <property type="match status" value="1"/>
</dbReference>
<accession>A0A0V8RWH3</accession>